<dbReference type="EMBL" id="CACVAP010000004">
    <property type="protein sequence ID" value="CAA6798511.1"/>
    <property type="molecule type" value="Genomic_DNA"/>
</dbReference>
<evidence type="ECO:0000313" key="1">
    <source>
        <dbReference type="EMBL" id="CAA6798511.1"/>
    </source>
</evidence>
<dbReference type="NCBIfam" id="TIGR03696">
    <property type="entry name" value="Rhs_assc_core"/>
    <property type="match status" value="1"/>
</dbReference>
<reference evidence="1" key="1">
    <citation type="submission" date="2020-01" db="EMBL/GenBank/DDBJ databases">
        <authorList>
            <person name="Meier V. D."/>
            <person name="Meier V D."/>
        </authorList>
    </citation>
    <scope>NUCLEOTIDE SEQUENCE</scope>
    <source>
        <strain evidence="1">HLG_WM_MAG_06</strain>
    </source>
</reference>
<name>A0A6S6RXI7_9BACT</name>
<proteinExistence type="predicted"/>
<protein>
    <submittedName>
        <fullName evidence="1">RHS repeat-associated protein</fullName>
    </submittedName>
</protein>
<dbReference type="Gene3D" id="2.180.10.10">
    <property type="entry name" value="RHS repeat-associated core"/>
    <property type="match status" value="1"/>
</dbReference>
<dbReference type="PANTHER" id="PTHR32305">
    <property type="match status" value="1"/>
</dbReference>
<dbReference type="InterPro" id="IPR050708">
    <property type="entry name" value="T6SS_VgrG/RHS"/>
</dbReference>
<dbReference type="AlphaFoldDB" id="A0A6S6RXI7"/>
<accession>A0A6S6RXI7</accession>
<dbReference type="InterPro" id="IPR022385">
    <property type="entry name" value="Rhs_assc_core"/>
</dbReference>
<feature type="non-terminal residue" evidence="1">
    <location>
        <position position="1"/>
    </location>
</feature>
<dbReference type="PANTHER" id="PTHR32305:SF15">
    <property type="entry name" value="PROTEIN RHSA-RELATED"/>
    <property type="match status" value="1"/>
</dbReference>
<organism evidence="1">
    <name type="scientific">uncultured Sulfurovum sp</name>
    <dbReference type="NCBI Taxonomy" id="269237"/>
    <lineage>
        <taxon>Bacteria</taxon>
        <taxon>Pseudomonadati</taxon>
        <taxon>Campylobacterota</taxon>
        <taxon>Epsilonproteobacteria</taxon>
        <taxon>Campylobacterales</taxon>
        <taxon>Sulfurovaceae</taxon>
        <taxon>Sulfurovum</taxon>
        <taxon>environmental samples</taxon>
    </lineage>
</organism>
<sequence>NEHGEIIETITYDEHYGSILEHKRRNNNETLNPYGYTGREIEMNDLYYYRARYYDSSTQRFLSLDPIGFSSGDFNFYRYVGNSPVGWIDPFGLKQGGKWDSILEAKDNIIDWVGNLSDAVIDSVTSIIGLDDVIKAGDMADEHKSCSDRIKLFLIALKMFMMYKFI</sequence>
<gene>
    <name evidence="1" type="ORF">HELGO_WM69533</name>
</gene>